<dbReference type="Proteomes" id="UP000000450">
    <property type="component" value="Chromosome"/>
</dbReference>
<dbReference type="EMBL" id="CP001392">
    <property type="protein sequence ID" value="ACM33341.1"/>
    <property type="molecule type" value="Genomic_DNA"/>
</dbReference>
<dbReference type="GO" id="GO:0016020">
    <property type="term" value="C:membrane"/>
    <property type="evidence" value="ECO:0007669"/>
    <property type="project" value="UniProtKB-SubCell"/>
</dbReference>
<dbReference type="InterPro" id="IPR029787">
    <property type="entry name" value="Nucleotide_cyclase"/>
</dbReference>
<keyword evidence="2 6" id="KW-0812">Transmembrane</keyword>
<dbReference type="Pfam" id="PF00990">
    <property type="entry name" value="GGDEF"/>
    <property type="match status" value="1"/>
</dbReference>
<evidence type="ECO:0000256" key="2">
    <source>
        <dbReference type="ARBA" id="ARBA00022692"/>
    </source>
</evidence>
<evidence type="ECO:0000259" key="7">
    <source>
        <dbReference type="PROSITE" id="PS50112"/>
    </source>
</evidence>
<dbReference type="SUPFAM" id="SSF141868">
    <property type="entry name" value="EAL domain-like"/>
    <property type="match status" value="1"/>
</dbReference>
<reference evidence="11 12" key="1">
    <citation type="journal article" date="2010" name="J. Bacteriol.">
        <title>Completed genome sequence of the anaerobic iron-oxidizing bacterium Acidovorax ebreus strain TPSY.</title>
        <authorList>
            <person name="Byrne-Bailey K.G."/>
            <person name="Weber K.A."/>
            <person name="Chair A.H."/>
            <person name="Bose S."/>
            <person name="Knox T."/>
            <person name="Spanbauer T.L."/>
            <person name="Chertkov O."/>
            <person name="Coates J.D."/>
        </authorList>
    </citation>
    <scope>NUCLEOTIDE SEQUENCE [LARGE SCALE GENOMIC DNA]</scope>
    <source>
        <strain evidence="11 12">TPSY</strain>
    </source>
</reference>
<dbReference type="CDD" id="cd01948">
    <property type="entry name" value="EAL"/>
    <property type="match status" value="1"/>
</dbReference>
<dbReference type="InterPro" id="IPR035965">
    <property type="entry name" value="PAS-like_dom_sf"/>
</dbReference>
<dbReference type="PROSITE" id="PS50883">
    <property type="entry name" value="EAL"/>
    <property type="match status" value="1"/>
</dbReference>
<comment type="subcellular location">
    <subcellularLocation>
        <location evidence="1">Membrane</location>
    </subcellularLocation>
</comment>
<dbReference type="AlphaFoldDB" id="A0A9J9UAV4"/>
<evidence type="ECO:0000313" key="12">
    <source>
        <dbReference type="Proteomes" id="UP000000450"/>
    </source>
</evidence>
<proteinExistence type="predicted"/>
<dbReference type="InterPro" id="IPR013656">
    <property type="entry name" value="PAS_4"/>
</dbReference>
<gene>
    <name evidence="11" type="ordered locus">Dtpsy_1884</name>
</gene>
<dbReference type="PROSITE" id="PS50112">
    <property type="entry name" value="PAS"/>
    <property type="match status" value="1"/>
</dbReference>
<keyword evidence="4 6" id="KW-0472">Membrane</keyword>
<dbReference type="InterPro" id="IPR006189">
    <property type="entry name" value="CHASE_dom"/>
</dbReference>
<dbReference type="GO" id="GO:0003824">
    <property type="term" value="F:catalytic activity"/>
    <property type="evidence" value="ECO:0007669"/>
    <property type="project" value="UniProtKB-ARBA"/>
</dbReference>
<dbReference type="SMART" id="SM00267">
    <property type="entry name" value="GGDEF"/>
    <property type="match status" value="1"/>
</dbReference>
<evidence type="ECO:0000256" key="4">
    <source>
        <dbReference type="ARBA" id="ARBA00023136"/>
    </source>
</evidence>
<dbReference type="KEGG" id="dia:Dtpsy_1884"/>
<keyword evidence="3 6" id="KW-1133">Transmembrane helix</keyword>
<dbReference type="Gene3D" id="3.20.20.450">
    <property type="entry name" value="EAL domain"/>
    <property type="match status" value="1"/>
</dbReference>
<dbReference type="PANTHER" id="PTHR44757:SF2">
    <property type="entry name" value="BIOFILM ARCHITECTURE MAINTENANCE PROTEIN MBAA"/>
    <property type="match status" value="1"/>
</dbReference>
<dbReference type="Gene3D" id="3.30.70.270">
    <property type="match status" value="1"/>
</dbReference>
<dbReference type="SUPFAM" id="SSF55785">
    <property type="entry name" value="PYP-like sensor domain (PAS domain)"/>
    <property type="match status" value="1"/>
</dbReference>
<dbReference type="Gene3D" id="3.30.450.350">
    <property type="entry name" value="CHASE domain"/>
    <property type="match status" value="1"/>
</dbReference>
<dbReference type="GO" id="GO:0007165">
    <property type="term" value="P:signal transduction"/>
    <property type="evidence" value="ECO:0007669"/>
    <property type="project" value="UniProtKB-ARBA"/>
</dbReference>
<dbReference type="Pfam" id="PF00563">
    <property type="entry name" value="EAL"/>
    <property type="match status" value="1"/>
</dbReference>
<dbReference type="Gene3D" id="3.30.450.20">
    <property type="entry name" value="PAS domain"/>
    <property type="match status" value="1"/>
</dbReference>
<feature type="domain" description="EAL" evidence="9">
    <location>
        <begin position="650"/>
        <end position="900"/>
    </location>
</feature>
<dbReference type="PANTHER" id="PTHR44757">
    <property type="entry name" value="DIGUANYLATE CYCLASE DGCP"/>
    <property type="match status" value="1"/>
</dbReference>
<accession>A0A9J9UAV4</accession>
<feature type="transmembrane region" description="Helical" evidence="6">
    <location>
        <begin position="20"/>
        <end position="40"/>
    </location>
</feature>
<dbReference type="InterPro" id="IPR035919">
    <property type="entry name" value="EAL_sf"/>
</dbReference>
<dbReference type="NCBIfam" id="TIGR00254">
    <property type="entry name" value="GGDEF"/>
    <property type="match status" value="1"/>
</dbReference>
<dbReference type="Pfam" id="PF03924">
    <property type="entry name" value="CHASE"/>
    <property type="match status" value="1"/>
</dbReference>
<dbReference type="PROSITE" id="PS50839">
    <property type="entry name" value="CHASE"/>
    <property type="match status" value="1"/>
</dbReference>
<evidence type="ECO:0000256" key="1">
    <source>
        <dbReference type="ARBA" id="ARBA00004370"/>
    </source>
</evidence>
<dbReference type="InterPro" id="IPR001633">
    <property type="entry name" value="EAL_dom"/>
</dbReference>
<evidence type="ECO:0000259" key="10">
    <source>
        <dbReference type="PROSITE" id="PS50887"/>
    </source>
</evidence>
<sequence length="900" mass="98153">MNKEVAAPRGFAQHWAPWHPGMIAAVVLSLLLLAVTYLVWQGVERARDERRLQAFALSVDRVVSNLSDRIAAYEMVLRGVKGYYEGSDSIDQQEFQAYVEALHLPQTRPGLQGVALLSRVAESTGARTGQALITHIAPQTPENQQELGQDAMLQPARREALLRARDSGTLALSGPLGSREGNAGSSLVMYLPLYARHAAVDTLAQRRQNIAGWVAAPFRMDDVIQGLARELDSDLALAIHDGPSVAGGVLVFASRTDYAPHAVNGGLEAVRSYDVGGRRWTLVLYPLPSFEQRFEGSTHHLVALLGAAFSLLAGWFVGQQVNARQRAMALAREMTRELRRTRDELEATLNAVPDLLFEVDAQGGIHHYRSARADLIGTRAQALVGRTLGDVLPPAAAAECMAALDEAAEYGYSEGRQYSLDIGGSQHWFELSVACKQGGAPQTGAGPGQRHFIALSRDVTRRHEAEAAMYRLAYFDALTGLPNRRLLLQRLQDALVTAQQQGGMGALFYIDLDNFKEINDARGHGVGDGLLVQVAARLQDAAGPQETVARLGSDEFVMLVPRLGDGPSVAREQACRRAQQLRECLDAPYDLGGVHYGSTGSIGVTLFPKNGEAVEDLLREADTAMFCAKDRGRNQVCFFEQDMHAAAQERLALLQDLKSAVDNDALLTYAQPQVDAAGQLIGAELLLRWPHPQRGFVPPAQFIPVAEQAGLIVRMGARVIQQACATLAELHQQGRALSISVNVSPRQFRQADFVEQVRAALHSTGAPAALLTLEVTESLLVENWQDTARRMHELVALGVRFSIDDFGTGYSSLAYLKRLPLYELKIDRSFVQDAPSDANDAAIVQAILSVARHLRLRVVAEGVETRQQADFLIAHHCHGLQGYLFGLPQPLRDWLAGLKG</sequence>
<organism evidence="11 12">
    <name type="scientific">Acidovorax ebreus (strain TPSY)</name>
    <name type="common">Diaphorobacter sp. (strain TPSY)</name>
    <dbReference type="NCBI Taxonomy" id="535289"/>
    <lineage>
        <taxon>Bacteria</taxon>
        <taxon>Pseudomonadati</taxon>
        <taxon>Pseudomonadota</taxon>
        <taxon>Betaproteobacteria</taxon>
        <taxon>Burkholderiales</taxon>
        <taxon>Comamonadaceae</taxon>
        <taxon>Diaphorobacter</taxon>
    </lineage>
</organism>
<dbReference type="CDD" id="cd00130">
    <property type="entry name" value="PAS"/>
    <property type="match status" value="1"/>
</dbReference>
<feature type="domain" description="CHASE" evidence="8">
    <location>
        <begin position="133"/>
        <end position="231"/>
    </location>
</feature>
<dbReference type="Pfam" id="PF08448">
    <property type="entry name" value="PAS_4"/>
    <property type="match status" value="1"/>
</dbReference>
<dbReference type="SMART" id="SM00052">
    <property type="entry name" value="EAL"/>
    <property type="match status" value="1"/>
</dbReference>
<dbReference type="SMART" id="SM01079">
    <property type="entry name" value="CHASE"/>
    <property type="match status" value="1"/>
</dbReference>
<evidence type="ECO:0000313" key="11">
    <source>
        <dbReference type="EMBL" id="ACM33341.1"/>
    </source>
</evidence>
<dbReference type="SUPFAM" id="SSF55073">
    <property type="entry name" value="Nucleotide cyclase"/>
    <property type="match status" value="1"/>
</dbReference>
<dbReference type="InterPro" id="IPR000160">
    <property type="entry name" value="GGDEF_dom"/>
</dbReference>
<feature type="domain" description="PAS" evidence="7">
    <location>
        <begin position="341"/>
        <end position="411"/>
    </location>
</feature>
<evidence type="ECO:0000256" key="5">
    <source>
        <dbReference type="SAM" id="Coils"/>
    </source>
</evidence>
<dbReference type="InterPro" id="IPR052155">
    <property type="entry name" value="Biofilm_reg_signaling"/>
</dbReference>
<dbReference type="InterPro" id="IPR042240">
    <property type="entry name" value="CHASE_sf"/>
</dbReference>
<dbReference type="InterPro" id="IPR000014">
    <property type="entry name" value="PAS"/>
</dbReference>
<evidence type="ECO:0000259" key="9">
    <source>
        <dbReference type="PROSITE" id="PS50883"/>
    </source>
</evidence>
<evidence type="ECO:0000256" key="6">
    <source>
        <dbReference type="SAM" id="Phobius"/>
    </source>
</evidence>
<feature type="coiled-coil region" evidence="5">
    <location>
        <begin position="324"/>
        <end position="351"/>
    </location>
</feature>
<protein>
    <submittedName>
        <fullName evidence="11">Diguanylate cyclase/phosphodiesterase with PAS/PAC sensor(S)</fullName>
    </submittedName>
</protein>
<evidence type="ECO:0000256" key="3">
    <source>
        <dbReference type="ARBA" id="ARBA00022989"/>
    </source>
</evidence>
<keyword evidence="12" id="KW-1185">Reference proteome</keyword>
<dbReference type="NCBIfam" id="TIGR00229">
    <property type="entry name" value="sensory_box"/>
    <property type="match status" value="1"/>
</dbReference>
<name>A0A9J9UAV4_ACIET</name>
<dbReference type="SMART" id="SM00091">
    <property type="entry name" value="PAS"/>
    <property type="match status" value="1"/>
</dbReference>
<dbReference type="InterPro" id="IPR043128">
    <property type="entry name" value="Rev_trsase/Diguanyl_cyclase"/>
</dbReference>
<dbReference type="CDD" id="cd01949">
    <property type="entry name" value="GGDEF"/>
    <property type="match status" value="1"/>
</dbReference>
<keyword evidence="5" id="KW-0175">Coiled coil</keyword>
<dbReference type="PROSITE" id="PS50887">
    <property type="entry name" value="GGDEF"/>
    <property type="match status" value="1"/>
</dbReference>
<feature type="domain" description="GGDEF" evidence="10">
    <location>
        <begin position="503"/>
        <end position="641"/>
    </location>
</feature>
<dbReference type="FunFam" id="3.20.20.450:FF:000001">
    <property type="entry name" value="Cyclic di-GMP phosphodiesterase yahA"/>
    <property type="match status" value="1"/>
</dbReference>
<evidence type="ECO:0000259" key="8">
    <source>
        <dbReference type="PROSITE" id="PS50839"/>
    </source>
</evidence>